<evidence type="ECO:0000313" key="1">
    <source>
        <dbReference type="EMBL" id="VDM96747.1"/>
    </source>
</evidence>
<gene>
    <name evidence="1" type="ORF">NOO_LOCUS11668</name>
</gene>
<evidence type="ECO:0000313" key="2">
    <source>
        <dbReference type="Proteomes" id="UP000271087"/>
    </source>
</evidence>
<reference evidence="3" key="1">
    <citation type="submission" date="2016-06" db="UniProtKB">
        <authorList>
            <consortium name="WormBaseParasite"/>
        </authorList>
    </citation>
    <scope>IDENTIFICATION</scope>
</reference>
<sequence length="263" mass="29482">MTSFGAEIITTQFMPNFKVKGQICHKAGSLFPLPDGQHKFLQMYFIGNSNDELNARWEFNLVRLFKTAIDMMPSDTYKIFIHADKISAAMAAYRRRRFIGRRIRRRRYRYSTRVSRDITFGSACFDLQAGGRSHPIFASSFGLPNDCPVKIYGAIVWLATSKDCTPGVLRVQVGGGGDKTDVAATRLTCITAGVVRRMWLRLPSHVDYHLFLPTTAVVSLAHGTDCGGGGGKIQCMYNNEKKRGDHWGFIVGSVHRLRRPGLD</sequence>
<reference evidence="1 2" key="2">
    <citation type="submission" date="2018-08" db="EMBL/GenBank/DDBJ databases">
        <authorList>
            <person name="Laetsch R D."/>
            <person name="Stevens L."/>
            <person name="Kumar S."/>
            <person name="Blaxter L. M."/>
        </authorList>
    </citation>
    <scope>NUCLEOTIDE SEQUENCE [LARGE SCALE GENOMIC DNA]</scope>
</reference>
<evidence type="ECO:0000313" key="3">
    <source>
        <dbReference type="WBParaSite" id="nOo.2.0.1.t11668-RA"/>
    </source>
</evidence>
<dbReference type="Proteomes" id="UP000271087">
    <property type="component" value="Unassembled WGS sequence"/>
</dbReference>
<dbReference type="EMBL" id="UYRW01008507">
    <property type="protein sequence ID" value="VDM96747.1"/>
    <property type="molecule type" value="Genomic_DNA"/>
</dbReference>
<dbReference type="AlphaFoldDB" id="A0A182EU39"/>
<name>A0A182EU39_ONCOC</name>
<proteinExistence type="predicted"/>
<accession>A0A182EU39</accession>
<organism evidence="3">
    <name type="scientific">Onchocerca ochengi</name>
    <name type="common">Filarial nematode worm</name>
    <dbReference type="NCBI Taxonomy" id="42157"/>
    <lineage>
        <taxon>Eukaryota</taxon>
        <taxon>Metazoa</taxon>
        <taxon>Ecdysozoa</taxon>
        <taxon>Nematoda</taxon>
        <taxon>Chromadorea</taxon>
        <taxon>Rhabditida</taxon>
        <taxon>Spirurina</taxon>
        <taxon>Spiruromorpha</taxon>
        <taxon>Filarioidea</taxon>
        <taxon>Onchocercidae</taxon>
        <taxon>Onchocerca</taxon>
    </lineage>
</organism>
<protein>
    <submittedName>
        <fullName evidence="3">Helitron_like_N domain-containing protein</fullName>
    </submittedName>
</protein>
<keyword evidence="2" id="KW-1185">Reference proteome</keyword>
<dbReference type="OrthoDB" id="5889282at2759"/>
<dbReference type="WBParaSite" id="nOo.2.0.1.t11668-RA">
    <property type="protein sequence ID" value="nOo.2.0.1.t11668-RA"/>
    <property type="gene ID" value="nOo.2.0.1.g11668"/>
</dbReference>